<gene>
    <name evidence="2" type="ORF">J4Q44_G00301010</name>
</gene>
<protein>
    <recommendedName>
        <fullName evidence="4">Secreted protein</fullName>
    </recommendedName>
</protein>
<feature type="signal peptide" evidence="1">
    <location>
        <begin position="1"/>
        <end position="17"/>
    </location>
</feature>
<comment type="caution">
    <text evidence="2">The sequence shown here is derived from an EMBL/GenBank/DDBJ whole genome shotgun (WGS) entry which is preliminary data.</text>
</comment>
<sequence length="76" mass="8231">MLFVLTCTGMFCGCVCGCRMGFFRASSTSSSGHRACHWATGRLGLASMSDQWRRPTPEAPKPIQTFPMASLLPSLS</sequence>
<accession>A0AAN8KXR8</accession>
<keyword evidence="1" id="KW-0732">Signal</keyword>
<evidence type="ECO:0000313" key="2">
    <source>
        <dbReference type="EMBL" id="KAK6300068.1"/>
    </source>
</evidence>
<dbReference type="AlphaFoldDB" id="A0AAN8KXR8"/>
<evidence type="ECO:0000313" key="3">
    <source>
        <dbReference type="Proteomes" id="UP001356427"/>
    </source>
</evidence>
<organism evidence="2 3">
    <name type="scientific">Coregonus suidteri</name>
    <dbReference type="NCBI Taxonomy" id="861788"/>
    <lineage>
        <taxon>Eukaryota</taxon>
        <taxon>Metazoa</taxon>
        <taxon>Chordata</taxon>
        <taxon>Craniata</taxon>
        <taxon>Vertebrata</taxon>
        <taxon>Euteleostomi</taxon>
        <taxon>Actinopterygii</taxon>
        <taxon>Neopterygii</taxon>
        <taxon>Teleostei</taxon>
        <taxon>Protacanthopterygii</taxon>
        <taxon>Salmoniformes</taxon>
        <taxon>Salmonidae</taxon>
        <taxon>Coregoninae</taxon>
        <taxon>Coregonus</taxon>
    </lineage>
</organism>
<name>A0AAN8KXR8_9TELE</name>
<proteinExistence type="predicted"/>
<dbReference type="EMBL" id="JAGTTL010000028">
    <property type="protein sequence ID" value="KAK6300068.1"/>
    <property type="molecule type" value="Genomic_DNA"/>
</dbReference>
<evidence type="ECO:0000256" key="1">
    <source>
        <dbReference type="SAM" id="SignalP"/>
    </source>
</evidence>
<keyword evidence="3" id="KW-1185">Reference proteome</keyword>
<feature type="chain" id="PRO_5042908683" description="Secreted protein" evidence="1">
    <location>
        <begin position="18"/>
        <end position="76"/>
    </location>
</feature>
<dbReference type="Proteomes" id="UP001356427">
    <property type="component" value="Unassembled WGS sequence"/>
</dbReference>
<reference evidence="2 3" key="1">
    <citation type="submission" date="2021-04" db="EMBL/GenBank/DDBJ databases">
        <authorList>
            <person name="De Guttry C."/>
            <person name="Zahm M."/>
            <person name="Klopp C."/>
            <person name="Cabau C."/>
            <person name="Louis A."/>
            <person name="Berthelot C."/>
            <person name="Parey E."/>
            <person name="Roest Crollius H."/>
            <person name="Montfort J."/>
            <person name="Robinson-Rechavi M."/>
            <person name="Bucao C."/>
            <person name="Bouchez O."/>
            <person name="Gislard M."/>
            <person name="Lluch J."/>
            <person name="Milhes M."/>
            <person name="Lampietro C."/>
            <person name="Lopez Roques C."/>
            <person name="Donnadieu C."/>
            <person name="Braasch I."/>
            <person name="Desvignes T."/>
            <person name="Postlethwait J."/>
            <person name="Bobe J."/>
            <person name="Wedekind C."/>
            <person name="Guiguen Y."/>
        </authorList>
    </citation>
    <scope>NUCLEOTIDE SEQUENCE [LARGE SCALE GENOMIC DNA]</scope>
    <source>
        <strain evidence="2">Cs_M1</strain>
        <tissue evidence="2">Blood</tissue>
    </source>
</reference>
<evidence type="ECO:0008006" key="4">
    <source>
        <dbReference type="Google" id="ProtNLM"/>
    </source>
</evidence>